<proteinExistence type="inferred from homology"/>
<evidence type="ECO:0000256" key="4">
    <source>
        <dbReference type="ARBA" id="ARBA00022806"/>
    </source>
</evidence>
<dbReference type="CDD" id="cd18787">
    <property type="entry name" value="SF2_C_DEAD"/>
    <property type="match status" value="1"/>
</dbReference>
<sequence>MRGERNNWRIPYQECRSICPRTVSKSQYGLNLAPGDGPIALVLAPTRELAVQIQQECTKFGNNSRIRNTAIYGGAPKGPQIRDLQRGVEIVIATPGRLIDMLETNKTNLRRVTYLVMDEADRMLDMGFEPQIRKIVSQIRPDRQTLMFSATWPKDVQKLASDFLTDMIQCNIGSMELTANHNITQNIEVCSDFEKRTKMINHLEKISAENAKVLIFVATKRVADDITKYLRQDGWPALAIHGDKEQRERDWVLGEFKAGRSPILIATDVASRGLASELSFLREQVESLEAQISELTRQRDAKLIELASFRNILSPIRRIPVEILSEIFELARLPDNGIFHSKHTIVSYTHNLSSVCAAWRKFALTTPQLWSKLCVNADKRIATTVEWVKEWIDRSRGLLLDVYLFIGSQSRQVLVQILDFRHRIRTLHVAGSVESYHVLFDLPRSSFSQLEEVTLSLSIRGNHYWAERRFLTKKIEAFLDAPNLHHVQIRGEFSPSLLKILAFPLPAEQLKTLVIASSVHINISVAVVVLQASQGLVNLEIDLPVALSITSSIEILGINVLLPALKSLKIRCRDEVHFYDFLRCLTLPLLEHLTLRGQDYHFDSVIFPPAAAQFQHCSATSLSSLTLEDLDCIDVETLTKNLGIFPDVQALRLHRVEVDVNLLLRALTYSEGSHVLLPKLSYLGLSLSYEQPAAYPSALTSMVLSRWWSDNERTTAGSVRLQKVTLRGYLYDEQLTHISGLSGLEINYK</sequence>
<dbReference type="Proteomes" id="UP000799118">
    <property type="component" value="Unassembled WGS sequence"/>
</dbReference>
<feature type="coiled-coil region" evidence="7">
    <location>
        <begin position="271"/>
        <end position="305"/>
    </location>
</feature>
<dbReference type="InterPro" id="IPR001650">
    <property type="entry name" value="Helicase_C-like"/>
</dbReference>
<dbReference type="EMBL" id="ML769397">
    <property type="protein sequence ID" value="KAE9407251.1"/>
    <property type="molecule type" value="Genomic_DNA"/>
</dbReference>
<keyword evidence="3 6" id="KW-0378">Hydrolase</keyword>
<dbReference type="PROSITE" id="PS51192">
    <property type="entry name" value="HELICASE_ATP_BIND_1"/>
    <property type="match status" value="1"/>
</dbReference>
<dbReference type="InterPro" id="IPR011545">
    <property type="entry name" value="DEAD/DEAH_box_helicase_dom"/>
</dbReference>
<dbReference type="PROSITE" id="PS51194">
    <property type="entry name" value="HELICASE_CTER"/>
    <property type="match status" value="1"/>
</dbReference>
<keyword evidence="4 6" id="KW-0347">Helicase</keyword>
<evidence type="ECO:0000256" key="5">
    <source>
        <dbReference type="ARBA" id="ARBA00022840"/>
    </source>
</evidence>
<feature type="domain" description="Helicase ATP-binding" evidence="8">
    <location>
        <begin position="36"/>
        <end position="170"/>
    </location>
</feature>
<comment type="similarity">
    <text evidence="6">Belongs to the DEAD box helicase family.</text>
</comment>
<dbReference type="AlphaFoldDB" id="A0A6A4I9I5"/>
<dbReference type="InterPro" id="IPR027417">
    <property type="entry name" value="P-loop_NTPase"/>
</dbReference>
<feature type="domain" description="Helicase C-terminal" evidence="9">
    <location>
        <begin position="198"/>
        <end position="353"/>
    </location>
</feature>
<dbReference type="OrthoDB" id="196131at2759"/>
<dbReference type="Pfam" id="PF00271">
    <property type="entry name" value="Helicase_C"/>
    <property type="match status" value="1"/>
</dbReference>
<dbReference type="PROSITE" id="PS00039">
    <property type="entry name" value="DEAD_ATP_HELICASE"/>
    <property type="match status" value="1"/>
</dbReference>
<evidence type="ECO:0000259" key="9">
    <source>
        <dbReference type="PROSITE" id="PS51194"/>
    </source>
</evidence>
<dbReference type="Pfam" id="PF00270">
    <property type="entry name" value="DEAD"/>
    <property type="match status" value="1"/>
</dbReference>
<keyword evidence="5 6" id="KW-0067">ATP-binding</keyword>
<dbReference type="InterPro" id="IPR014001">
    <property type="entry name" value="Helicase_ATP-bd"/>
</dbReference>
<evidence type="ECO:0000313" key="11">
    <source>
        <dbReference type="Proteomes" id="UP000799118"/>
    </source>
</evidence>
<dbReference type="InterPro" id="IPR000629">
    <property type="entry name" value="RNA-helicase_DEAD-box_CS"/>
</dbReference>
<name>A0A6A4I9I5_9AGAR</name>
<keyword evidence="2 6" id="KW-0547">Nucleotide-binding</keyword>
<reference evidence="10" key="1">
    <citation type="journal article" date="2019" name="Environ. Microbiol.">
        <title>Fungal ecological strategies reflected in gene transcription - a case study of two litter decomposers.</title>
        <authorList>
            <person name="Barbi F."/>
            <person name="Kohler A."/>
            <person name="Barry K."/>
            <person name="Baskaran P."/>
            <person name="Daum C."/>
            <person name="Fauchery L."/>
            <person name="Ihrmark K."/>
            <person name="Kuo A."/>
            <person name="LaButti K."/>
            <person name="Lipzen A."/>
            <person name="Morin E."/>
            <person name="Grigoriev I.V."/>
            <person name="Henrissat B."/>
            <person name="Lindahl B."/>
            <person name="Martin F."/>
        </authorList>
    </citation>
    <scope>NUCLEOTIDE SEQUENCE</scope>
    <source>
        <strain evidence="10">JB14</strain>
    </source>
</reference>
<dbReference type="EC" id="3.6.4.13" evidence="1"/>
<dbReference type="GO" id="GO:0016787">
    <property type="term" value="F:hydrolase activity"/>
    <property type="evidence" value="ECO:0007669"/>
    <property type="project" value="UniProtKB-KW"/>
</dbReference>
<dbReference type="SMART" id="SM00490">
    <property type="entry name" value="HELICc"/>
    <property type="match status" value="1"/>
</dbReference>
<accession>A0A6A4I9I5</accession>
<dbReference type="SMART" id="SM00487">
    <property type="entry name" value="DEXDc"/>
    <property type="match status" value="1"/>
</dbReference>
<evidence type="ECO:0000256" key="7">
    <source>
        <dbReference type="SAM" id="Coils"/>
    </source>
</evidence>
<keyword evidence="7" id="KW-0175">Coiled coil</keyword>
<evidence type="ECO:0000256" key="1">
    <source>
        <dbReference type="ARBA" id="ARBA00012552"/>
    </source>
</evidence>
<evidence type="ECO:0000256" key="6">
    <source>
        <dbReference type="RuleBase" id="RU000492"/>
    </source>
</evidence>
<dbReference type="GO" id="GO:0003724">
    <property type="term" value="F:RNA helicase activity"/>
    <property type="evidence" value="ECO:0007669"/>
    <property type="project" value="UniProtKB-EC"/>
</dbReference>
<dbReference type="GO" id="GO:0005524">
    <property type="term" value="F:ATP binding"/>
    <property type="evidence" value="ECO:0007669"/>
    <property type="project" value="UniProtKB-KW"/>
</dbReference>
<evidence type="ECO:0000313" key="10">
    <source>
        <dbReference type="EMBL" id="KAE9407251.1"/>
    </source>
</evidence>
<dbReference type="PANTHER" id="PTHR47958">
    <property type="entry name" value="ATP-DEPENDENT RNA HELICASE DBP3"/>
    <property type="match status" value="1"/>
</dbReference>
<evidence type="ECO:0000259" key="8">
    <source>
        <dbReference type="PROSITE" id="PS51192"/>
    </source>
</evidence>
<dbReference type="Gene3D" id="3.40.50.300">
    <property type="entry name" value="P-loop containing nucleotide triphosphate hydrolases"/>
    <property type="match status" value="2"/>
</dbReference>
<protein>
    <recommendedName>
        <fullName evidence="1">RNA helicase</fullName>
        <ecNumber evidence="1">3.6.4.13</ecNumber>
    </recommendedName>
</protein>
<gene>
    <name evidence="10" type="ORF">BT96DRAFT_1014341</name>
</gene>
<keyword evidence="11" id="KW-1185">Reference proteome</keyword>
<dbReference type="GO" id="GO:0003676">
    <property type="term" value="F:nucleic acid binding"/>
    <property type="evidence" value="ECO:0007669"/>
    <property type="project" value="InterPro"/>
</dbReference>
<dbReference type="SUPFAM" id="SSF52540">
    <property type="entry name" value="P-loop containing nucleoside triphosphate hydrolases"/>
    <property type="match status" value="1"/>
</dbReference>
<evidence type="ECO:0000256" key="2">
    <source>
        <dbReference type="ARBA" id="ARBA00022741"/>
    </source>
</evidence>
<evidence type="ECO:0000256" key="3">
    <source>
        <dbReference type="ARBA" id="ARBA00022801"/>
    </source>
</evidence>
<organism evidence="10 11">
    <name type="scientific">Gymnopus androsaceus JB14</name>
    <dbReference type="NCBI Taxonomy" id="1447944"/>
    <lineage>
        <taxon>Eukaryota</taxon>
        <taxon>Fungi</taxon>
        <taxon>Dikarya</taxon>
        <taxon>Basidiomycota</taxon>
        <taxon>Agaricomycotina</taxon>
        <taxon>Agaricomycetes</taxon>
        <taxon>Agaricomycetidae</taxon>
        <taxon>Agaricales</taxon>
        <taxon>Marasmiineae</taxon>
        <taxon>Omphalotaceae</taxon>
        <taxon>Gymnopus</taxon>
    </lineage>
</organism>